<evidence type="ECO:0008006" key="7">
    <source>
        <dbReference type="Google" id="ProtNLM"/>
    </source>
</evidence>
<dbReference type="Pfam" id="PF05400">
    <property type="entry name" value="FliT"/>
    <property type="match status" value="1"/>
</dbReference>
<name>A0A5B8RAN2_9ZZZZ</name>
<keyword evidence="4" id="KW-0143">Chaperone</keyword>
<keyword evidence="2" id="KW-0963">Cytoplasm</keyword>
<sequence>MPPDSKTPRPVAPSDGDAAAAAERERIARRLLALTREMRTFGEAGDWVGFAEREAERQELSRELFATPVPHDAAPVVADCVRRVLELDESLIELARAHRDEAARMLEESQRGRQAADAYRRFSR</sequence>
<dbReference type="AlphaFoldDB" id="A0A5B8RAN2"/>
<feature type="region of interest" description="Disordered" evidence="5">
    <location>
        <begin position="1"/>
        <end position="22"/>
    </location>
</feature>
<reference evidence="6" key="1">
    <citation type="submission" date="2019-06" db="EMBL/GenBank/DDBJ databases">
        <authorList>
            <person name="Murdoch R.W."/>
            <person name="Fathepure B."/>
        </authorList>
    </citation>
    <scope>NUCLEOTIDE SEQUENCE</scope>
</reference>
<organism evidence="6">
    <name type="scientific">uncultured organism</name>
    <dbReference type="NCBI Taxonomy" id="155900"/>
    <lineage>
        <taxon>unclassified sequences</taxon>
        <taxon>environmental samples</taxon>
    </lineage>
</organism>
<evidence type="ECO:0000256" key="3">
    <source>
        <dbReference type="ARBA" id="ARBA00022795"/>
    </source>
</evidence>
<evidence type="ECO:0000256" key="1">
    <source>
        <dbReference type="ARBA" id="ARBA00004496"/>
    </source>
</evidence>
<keyword evidence="3" id="KW-1005">Bacterial flagellum biogenesis</keyword>
<protein>
    <recommendedName>
        <fullName evidence="7">Flagellar protein FliT</fullName>
    </recommendedName>
</protein>
<proteinExistence type="predicted"/>
<evidence type="ECO:0000256" key="5">
    <source>
        <dbReference type="SAM" id="MobiDB-lite"/>
    </source>
</evidence>
<evidence type="ECO:0000256" key="4">
    <source>
        <dbReference type="ARBA" id="ARBA00023186"/>
    </source>
</evidence>
<accession>A0A5B8RAN2</accession>
<comment type="subcellular location">
    <subcellularLocation>
        <location evidence="1">Cytoplasm</location>
    </subcellularLocation>
</comment>
<gene>
    <name evidence="6" type="ORF">KBTEX_00017</name>
</gene>
<dbReference type="Gene3D" id="1.20.58.380">
    <property type="entry name" value="Flagellar protein flit"/>
    <property type="match status" value="1"/>
</dbReference>
<evidence type="ECO:0000256" key="2">
    <source>
        <dbReference type="ARBA" id="ARBA00022490"/>
    </source>
</evidence>
<dbReference type="InterPro" id="IPR008622">
    <property type="entry name" value="FliT"/>
</dbReference>
<dbReference type="EMBL" id="MN079076">
    <property type="protein sequence ID" value="QEA03717.1"/>
    <property type="molecule type" value="Genomic_DNA"/>
</dbReference>
<evidence type="ECO:0000313" key="6">
    <source>
        <dbReference type="EMBL" id="QEA03717.1"/>
    </source>
</evidence>
<feature type="region of interest" description="Disordered" evidence="5">
    <location>
        <begin position="105"/>
        <end position="124"/>
    </location>
</feature>